<dbReference type="AlphaFoldDB" id="A0A2R4C546"/>
<dbReference type="EMBL" id="CP028324">
    <property type="protein sequence ID" value="AVR94747.1"/>
    <property type="molecule type" value="Genomic_DNA"/>
</dbReference>
<keyword evidence="2" id="KW-0378">Hydrolase</keyword>
<dbReference type="Pfam" id="PF12146">
    <property type="entry name" value="Hydrolase_4"/>
    <property type="match status" value="1"/>
</dbReference>
<gene>
    <name evidence="2" type="ORF">C9I28_02690</name>
</gene>
<dbReference type="SUPFAM" id="SSF53474">
    <property type="entry name" value="alpha/beta-Hydrolases"/>
    <property type="match status" value="1"/>
</dbReference>
<dbReference type="InterPro" id="IPR022742">
    <property type="entry name" value="Hydrolase_4"/>
</dbReference>
<dbReference type="KEGG" id="masz:C9I28_02690"/>
<organism evidence="2 3">
    <name type="scientific">Pseudoduganella armeniaca</name>
    <dbReference type="NCBI Taxonomy" id="2072590"/>
    <lineage>
        <taxon>Bacteria</taxon>
        <taxon>Pseudomonadati</taxon>
        <taxon>Pseudomonadota</taxon>
        <taxon>Betaproteobacteria</taxon>
        <taxon>Burkholderiales</taxon>
        <taxon>Oxalobacteraceae</taxon>
        <taxon>Telluria group</taxon>
        <taxon>Pseudoduganella</taxon>
    </lineage>
</organism>
<dbReference type="InterPro" id="IPR029058">
    <property type="entry name" value="AB_hydrolase_fold"/>
</dbReference>
<dbReference type="GO" id="GO:0016787">
    <property type="term" value="F:hydrolase activity"/>
    <property type="evidence" value="ECO:0007669"/>
    <property type="project" value="UniProtKB-KW"/>
</dbReference>
<dbReference type="OrthoDB" id="8525674at2"/>
<proteinExistence type="predicted"/>
<dbReference type="Proteomes" id="UP000240505">
    <property type="component" value="Chromosome"/>
</dbReference>
<reference evidence="2 3" key="1">
    <citation type="submission" date="2018-03" db="EMBL/GenBank/DDBJ databases">
        <title>Massilia armeniaca sp. nov., isolated from desert soil.</title>
        <authorList>
            <person name="Huang H."/>
            <person name="Ren M."/>
        </authorList>
    </citation>
    <scope>NUCLEOTIDE SEQUENCE [LARGE SCALE GENOMIC DNA]</scope>
    <source>
        <strain evidence="2 3">ZMN-3</strain>
    </source>
</reference>
<evidence type="ECO:0000313" key="2">
    <source>
        <dbReference type="EMBL" id="AVR94747.1"/>
    </source>
</evidence>
<keyword evidence="3" id="KW-1185">Reference proteome</keyword>
<protein>
    <submittedName>
        <fullName evidence="2">Hydrolase 2, exosortase A system-associated</fullName>
    </submittedName>
</protein>
<dbReference type="Gene3D" id="3.40.50.1820">
    <property type="entry name" value="alpha/beta hydrolase"/>
    <property type="match status" value="1"/>
</dbReference>
<dbReference type="InterPro" id="IPR017532">
    <property type="entry name" value="Hydrolase-2_PEP"/>
</dbReference>
<dbReference type="NCBIfam" id="TIGR03101">
    <property type="entry name" value="hydr2_PEP"/>
    <property type="match status" value="1"/>
</dbReference>
<dbReference type="RefSeq" id="WP_107140098.1">
    <property type="nucleotide sequence ID" value="NZ_CP028324.1"/>
</dbReference>
<evidence type="ECO:0000259" key="1">
    <source>
        <dbReference type="Pfam" id="PF12146"/>
    </source>
</evidence>
<feature type="domain" description="Serine aminopeptidase S33" evidence="1">
    <location>
        <begin position="33"/>
        <end position="153"/>
    </location>
</feature>
<name>A0A2R4C546_9BURK</name>
<sequence>MHAAAPPPQPFFLDTGAAARFCLYHAPLGACRGAWLFLHPFAEEMNKARRMVALQARALAQRGFAVLQIDLHGCGDSAGDFADATWESWLDDVACGAAWLRERSGHPAALWGMRLGALLALDHIRQGNAPAALLLWQPVLNGSQALTQFLRLKVASQMLTEGGDSGGTAALRQALAAGQPLEIAGYTLAPALALALDQLDASKLPPPACPIHWFELVADAARPMPPAAARVAEAWRQQGANVRTQAIAGPQFWATQEIAECPALLDATLAALTGTVHAA</sequence>
<evidence type="ECO:0000313" key="3">
    <source>
        <dbReference type="Proteomes" id="UP000240505"/>
    </source>
</evidence>
<accession>A0A2R4C546</accession>